<gene>
    <name evidence="7" type="primary">KAFR0J00370</name>
    <name evidence="7" type="ORF">KAFR_0J00370</name>
</gene>
<evidence type="ECO:0000256" key="5">
    <source>
        <dbReference type="ARBA" id="ARBA00033107"/>
    </source>
</evidence>
<evidence type="ECO:0000256" key="1">
    <source>
        <dbReference type="ARBA" id="ARBA00005912"/>
    </source>
</evidence>
<evidence type="ECO:0000259" key="6">
    <source>
        <dbReference type="Pfam" id="PF01765"/>
    </source>
</evidence>
<dbReference type="AlphaFoldDB" id="H2B0F5"/>
<dbReference type="SUPFAM" id="SSF55194">
    <property type="entry name" value="Ribosome recycling factor, RRF"/>
    <property type="match status" value="1"/>
</dbReference>
<dbReference type="GO" id="GO:0005739">
    <property type="term" value="C:mitochondrion"/>
    <property type="evidence" value="ECO:0007669"/>
    <property type="project" value="EnsemblFungi"/>
</dbReference>
<dbReference type="InterPro" id="IPR036191">
    <property type="entry name" value="RRF_sf"/>
</dbReference>
<dbReference type="HOGENOM" id="CLU_085410_0_0_1"/>
<protein>
    <recommendedName>
        <fullName evidence="2">Ribosome-recycling factor, mitochondrial</fullName>
    </recommendedName>
    <alternativeName>
        <fullName evidence="5">Ribosome-releasing factor, mitochondrial</fullName>
    </alternativeName>
</protein>
<dbReference type="GO" id="GO:0032543">
    <property type="term" value="P:mitochondrial translation"/>
    <property type="evidence" value="ECO:0007669"/>
    <property type="project" value="EnsemblFungi"/>
</dbReference>
<accession>H2B0F5</accession>
<evidence type="ECO:0000313" key="7">
    <source>
        <dbReference type="EMBL" id="CCF60105.1"/>
    </source>
</evidence>
<keyword evidence="3" id="KW-0648">Protein biosynthesis</keyword>
<evidence type="ECO:0000313" key="8">
    <source>
        <dbReference type="Proteomes" id="UP000005220"/>
    </source>
</evidence>
<name>H2B0F5_KAZAF</name>
<dbReference type="Gene3D" id="1.10.132.20">
    <property type="entry name" value="Ribosome-recycling factor"/>
    <property type="match status" value="1"/>
</dbReference>
<dbReference type="STRING" id="1071382.H2B0F5"/>
<reference evidence="7" key="2">
    <citation type="submission" date="2012-01" db="EMBL/GenBank/DDBJ databases">
        <authorList>
            <person name="Byrne K."/>
        </authorList>
    </citation>
    <scope>NUCLEOTIDE SEQUENCE</scope>
    <source>
        <strain evidence="7">Type strain:CBS 2517</strain>
    </source>
</reference>
<dbReference type="FunCoup" id="H2B0F5">
    <property type="interactions" value="85"/>
</dbReference>
<dbReference type="KEGG" id="kaf:KAFR_0J00370"/>
<evidence type="ECO:0000256" key="2">
    <source>
        <dbReference type="ARBA" id="ARBA00020581"/>
    </source>
</evidence>
<organism evidence="7 8">
    <name type="scientific">Kazachstania africana (strain ATCC 22294 / BCRC 22015 / CBS 2517 / CECT 1963 / NBRC 1671 / NRRL Y-8276)</name>
    <name type="common">Yeast</name>
    <name type="synonym">Kluyveromyces africanus</name>
    <dbReference type="NCBI Taxonomy" id="1071382"/>
    <lineage>
        <taxon>Eukaryota</taxon>
        <taxon>Fungi</taxon>
        <taxon>Dikarya</taxon>
        <taxon>Ascomycota</taxon>
        <taxon>Saccharomycotina</taxon>
        <taxon>Saccharomycetes</taxon>
        <taxon>Saccharomycetales</taxon>
        <taxon>Saccharomycetaceae</taxon>
        <taxon>Kazachstania</taxon>
    </lineage>
</organism>
<dbReference type="eggNOG" id="KOG4759">
    <property type="taxonomic scope" value="Eukaryota"/>
</dbReference>
<proteinExistence type="inferred from homology"/>
<dbReference type="InterPro" id="IPR023584">
    <property type="entry name" value="Ribosome_recyc_fac_dom"/>
</dbReference>
<evidence type="ECO:0000256" key="3">
    <source>
        <dbReference type="ARBA" id="ARBA00022917"/>
    </source>
</evidence>
<dbReference type="Pfam" id="PF01765">
    <property type="entry name" value="RRF"/>
    <property type="match status" value="1"/>
</dbReference>
<reference evidence="7" key="1">
    <citation type="journal article" date="2011" name="Proc. Natl. Acad. Sci. U.S.A.">
        <title>Evolutionary erosion of yeast sex chromosomes by mating-type switching accidents.</title>
        <authorList>
            <person name="Gordon J.L."/>
            <person name="Armisen D."/>
            <person name="Proux-Wera E."/>
            <person name="Oheigeartaigh S.S."/>
            <person name="Byrne K.P."/>
            <person name="Wolfe K.H."/>
        </authorList>
    </citation>
    <scope>NUCLEOTIDE SEQUENCE [LARGE SCALE GENOMIC DNA]</scope>
    <source>
        <strain evidence="7">Type strain:CBS 2517</strain>
    </source>
</reference>
<sequence>MLVLRRTIRSQSYLIRPLHTSRLLLKKKNRGSKANEDDIEVVDLKLYLNQAKERYSKILELQKQKLVELKQGNANPNIFNALVMPSGKKFTDIAITSLRGKNSLLVTVFNPKDTKNVVSTILAANLNLTPERLPDNEQQLRIMLPPPTAESRLKVIKDSKELFESFKSSNSKHSMGSIRRDILDKLKGIQMDDFQKKCIKDLETIHKDYMNQLKEQYKKFESTFNR</sequence>
<dbReference type="PANTHER" id="PTHR20982:SF3">
    <property type="entry name" value="MITOCHONDRIAL RIBOSOME RECYCLING FACTOR PSEUDO 1"/>
    <property type="match status" value="1"/>
</dbReference>
<comment type="function">
    <text evidence="4">Necessary for protein synthesis in mitochondria. Functions as a ribosome recycling factor in mitochondria.</text>
</comment>
<dbReference type="InParanoid" id="H2B0F5"/>
<dbReference type="Proteomes" id="UP000005220">
    <property type="component" value="Chromosome 10"/>
</dbReference>
<keyword evidence="8" id="KW-1185">Reference proteome</keyword>
<dbReference type="PANTHER" id="PTHR20982">
    <property type="entry name" value="RIBOSOME RECYCLING FACTOR"/>
    <property type="match status" value="1"/>
</dbReference>
<dbReference type="Gene3D" id="3.30.1360.40">
    <property type="match status" value="1"/>
</dbReference>
<dbReference type="OrthoDB" id="407355at2759"/>
<dbReference type="EMBL" id="HE650830">
    <property type="protein sequence ID" value="CCF60105.1"/>
    <property type="molecule type" value="Genomic_DNA"/>
</dbReference>
<dbReference type="GO" id="GO:0043023">
    <property type="term" value="F:ribosomal large subunit binding"/>
    <property type="evidence" value="ECO:0007669"/>
    <property type="project" value="TreeGrafter"/>
</dbReference>
<dbReference type="GeneID" id="13883755"/>
<dbReference type="InterPro" id="IPR002661">
    <property type="entry name" value="Ribosome_recyc_fac"/>
</dbReference>
<evidence type="ECO:0000256" key="4">
    <source>
        <dbReference type="ARBA" id="ARBA00024909"/>
    </source>
</evidence>
<dbReference type="RefSeq" id="XP_003959240.1">
    <property type="nucleotide sequence ID" value="XM_003959191.1"/>
</dbReference>
<comment type="similarity">
    <text evidence="1">Belongs to the RRF family.</text>
</comment>
<feature type="domain" description="Ribosome recycling factor" evidence="6">
    <location>
        <begin position="63"/>
        <end position="221"/>
    </location>
</feature>